<sequence length="274" mass="31149">MSVFLFVPGDNGKRIVKALNSEADTVIIDLEDGVIPNKKVLARNTIIDTLKENPRLFSDKKLWLRINPEHTPWHDEDLLLINQIPSLDGIMLPKCETAYNIRSIENRLSLDLEIVPLIETASGILHTQQLIDSSRWVKRVAFGSVDFAYDIGAEWTPSGIERRYAMSQIVVLSRAAEGEPPIDAVFPQIDDEESFKKDTLIGKQVGFFGKLVIHPKQAQWVNEIYSPSKEEIDWYRKVVEIYEESDDKGAVALDGKLIDLPVYLLARRYLETSK</sequence>
<organism evidence="5 6">
    <name type="scientific">Virgibacillus sediminis</name>
    <dbReference type="NCBI Taxonomy" id="202260"/>
    <lineage>
        <taxon>Bacteria</taxon>
        <taxon>Bacillati</taxon>
        <taxon>Bacillota</taxon>
        <taxon>Bacilli</taxon>
        <taxon>Bacillales</taxon>
        <taxon>Bacillaceae</taxon>
        <taxon>Virgibacillus</taxon>
    </lineage>
</organism>
<dbReference type="PIRSF" id="PIRSF015582">
    <property type="entry name" value="Cit_lyase_B"/>
    <property type="match status" value="1"/>
</dbReference>
<keyword evidence="6" id="KW-1185">Reference proteome</keyword>
<dbReference type="InterPro" id="IPR011206">
    <property type="entry name" value="Citrate_lyase_beta/mcl1/mcl2"/>
</dbReference>
<dbReference type="Proteomes" id="UP001595387">
    <property type="component" value="Unassembled WGS sequence"/>
</dbReference>
<keyword evidence="3" id="KW-0460">Magnesium</keyword>
<reference evidence="6" key="1">
    <citation type="journal article" date="2019" name="Int. J. Syst. Evol. Microbiol.">
        <title>The Global Catalogue of Microorganisms (GCM) 10K type strain sequencing project: providing services to taxonomists for standard genome sequencing and annotation.</title>
        <authorList>
            <consortium name="The Broad Institute Genomics Platform"/>
            <consortium name="The Broad Institute Genome Sequencing Center for Infectious Disease"/>
            <person name="Wu L."/>
            <person name="Ma J."/>
        </authorList>
    </citation>
    <scope>NUCLEOTIDE SEQUENCE [LARGE SCALE GENOMIC DNA]</scope>
    <source>
        <strain evidence="6">KCTC 13193</strain>
    </source>
</reference>
<dbReference type="SUPFAM" id="SSF51621">
    <property type="entry name" value="Phosphoenolpyruvate/pyruvate domain"/>
    <property type="match status" value="1"/>
</dbReference>
<feature type="domain" description="HpcH/HpaI aldolase/citrate lyase" evidence="4">
    <location>
        <begin position="4"/>
        <end position="215"/>
    </location>
</feature>
<keyword evidence="5" id="KW-0456">Lyase</keyword>
<evidence type="ECO:0000256" key="3">
    <source>
        <dbReference type="ARBA" id="ARBA00022842"/>
    </source>
</evidence>
<name>A0ABV7A7X2_9BACI</name>
<dbReference type="InterPro" id="IPR005000">
    <property type="entry name" value="Aldolase/citrate-lyase_domain"/>
</dbReference>
<dbReference type="Pfam" id="PF03328">
    <property type="entry name" value="HpcH_HpaI"/>
    <property type="match status" value="1"/>
</dbReference>
<dbReference type="InterPro" id="IPR015813">
    <property type="entry name" value="Pyrv/PenolPyrv_kinase-like_dom"/>
</dbReference>
<dbReference type="EMBL" id="JBHRRZ010000033">
    <property type="protein sequence ID" value="MFC2949194.1"/>
    <property type="molecule type" value="Genomic_DNA"/>
</dbReference>
<dbReference type="PANTHER" id="PTHR32308">
    <property type="entry name" value="LYASE BETA SUBUNIT, PUTATIVE (AFU_ORTHOLOGUE AFUA_4G13030)-RELATED"/>
    <property type="match status" value="1"/>
</dbReference>
<dbReference type="Gene3D" id="3.20.20.60">
    <property type="entry name" value="Phosphoenolpyruvate-binding domains"/>
    <property type="match status" value="1"/>
</dbReference>
<comment type="cofactor">
    <cofactor evidence="1">
        <name>Mg(2+)</name>
        <dbReference type="ChEBI" id="CHEBI:18420"/>
    </cofactor>
</comment>
<evidence type="ECO:0000256" key="1">
    <source>
        <dbReference type="ARBA" id="ARBA00001946"/>
    </source>
</evidence>
<comment type="caution">
    <text evidence="5">The sequence shown here is derived from an EMBL/GenBank/DDBJ whole genome shotgun (WGS) entry which is preliminary data.</text>
</comment>
<dbReference type="RefSeq" id="WP_390307050.1">
    <property type="nucleotide sequence ID" value="NZ_JBHRRZ010000033.1"/>
</dbReference>
<dbReference type="InterPro" id="IPR040442">
    <property type="entry name" value="Pyrv_kinase-like_dom_sf"/>
</dbReference>
<accession>A0ABV7A7X2</accession>
<protein>
    <submittedName>
        <fullName evidence="5">HpcH/HpaI aldolase/citrate lyase family protein</fullName>
    </submittedName>
</protein>
<evidence type="ECO:0000313" key="5">
    <source>
        <dbReference type="EMBL" id="MFC2949194.1"/>
    </source>
</evidence>
<evidence type="ECO:0000259" key="4">
    <source>
        <dbReference type="Pfam" id="PF03328"/>
    </source>
</evidence>
<evidence type="ECO:0000313" key="6">
    <source>
        <dbReference type="Proteomes" id="UP001595387"/>
    </source>
</evidence>
<gene>
    <name evidence="5" type="ORF">ACFODW_12795</name>
</gene>
<dbReference type="GO" id="GO:0016829">
    <property type="term" value="F:lyase activity"/>
    <property type="evidence" value="ECO:0007669"/>
    <property type="project" value="UniProtKB-KW"/>
</dbReference>
<proteinExistence type="predicted"/>
<keyword evidence="2" id="KW-0479">Metal-binding</keyword>
<evidence type="ECO:0000256" key="2">
    <source>
        <dbReference type="ARBA" id="ARBA00022723"/>
    </source>
</evidence>
<dbReference type="PANTHER" id="PTHR32308:SF0">
    <property type="entry name" value="HPCH_HPAI ALDOLASE_CITRATE LYASE DOMAIN-CONTAINING PROTEIN"/>
    <property type="match status" value="1"/>
</dbReference>